<organism evidence="1 2">
    <name type="scientific">Trichinella spiralis</name>
    <name type="common">Trichina worm</name>
    <dbReference type="NCBI Taxonomy" id="6334"/>
    <lineage>
        <taxon>Eukaryota</taxon>
        <taxon>Metazoa</taxon>
        <taxon>Ecdysozoa</taxon>
        <taxon>Nematoda</taxon>
        <taxon>Enoplea</taxon>
        <taxon>Dorylaimia</taxon>
        <taxon>Trichinellida</taxon>
        <taxon>Trichinellidae</taxon>
        <taxon>Trichinella</taxon>
    </lineage>
</organism>
<proteinExistence type="predicted"/>
<reference evidence="1 2" key="1">
    <citation type="submission" date="2015-01" db="EMBL/GenBank/DDBJ databases">
        <title>Evolution of Trichinella species and genotypes.</title>
        <authorList>
            <person name="Korhonen P.K."/>
            <person name="Edoardo P."/>
            <person name="Giuseppe L.R."/>
            <person name="Gasser R.B."/>
        </authorList>
    </citation>
    <scope>NUCLEOTIDE SEQUENCE [LARGE SCALE GENOMIC DNA]</scope>
    <source>
        <strain evidence="1">ISS3</strain>
    </source>
</reference>
<dbReference type="AlphaFoldDB" id="A0A0V1BMD1"/>
<keyword evidence="2" id="KW-1185">Reference proteome</keyword>
<evidence type="ECO:0000313" key="1">
    <source>
        <dbReference type="EMBL" id="KRY37890.1"/>
    </source>
</evidence>
<gene>
    <name evidence="1" type="ORF">T01_7043</name>
</gene>
<protein>
    <submittedName>
        <fullName evidence="1">Uncharacterized protein</fullName>
    </submittedName>
</protein>
<dbReference type="InParanoid" id="A0A0V1BMD1"/>
<sequence>MDYVIIRKFLFILSRWHSQVGFPTCVTVKTPHLERSVSNDVVILLIMKFFTKSSRAVQVLVRSIKVSTRRYWVIAGHVSIEEPGDELCKSSKKIPEGMPWA</sequence>
<name>A0A0V1BMD1_TRISP</name>
<comment type="caution">
    <text evidence="1">The sequence shown here is derived from an EMBL/GenBank/DDBJ whole genome shotgun (WGS) entry which is preliminary data.</text>
</comment>
<evidence type="ECO:0000313" key="2">
    <source>
        <dbReference type="Proteomes" id="UP000054776"/>
    </source>
</evidence>
<accession>A0A0V1BMD1</accession>
<dbReference type="EMBL" id="JYDH01000030">
    <property type="protein sequence ID" value="KRY37890.1"/>
    <property type="molecule type" value="Genomic_DNA"/>
</dbReference>
<dbReference type="Proteomes" id="UP000054776">
    <property type="component" value="Unassembled WGS sequence"/>
</dbReference>